<dbReference type="FunFam" id="3.30.420.40:FF:000104">
    <property type="entry name" value="putative glycerol kinase 5"/>
    <property type="match status" value="1"/>
</dbReference>
<evidence type="ECO:0000256" key="7">
    <source>
        <dbReference type="ARBA" id="ARBA00022741"/>
    </source>
</evidence>
<evidence type="ECO:0000259" key="16">
    <source>
        <dbReference type="Pfam" id="PF02782"/>
    </source>
</evidence>
<dbReference type="GeneID" id="117234074"/>
<evidence type="ECO:0000256" key="3">
    <source>
        <dbReference type="ARBA" id="ARBA00009156"/>
    </source>
</evidence>
<keyword evidence="9" id="KW-0319">Glycerol metabolism</keyword>
<accession>A0A6J3KCL9</accession>
<dbReference type="Proteomes" id="UP000504631">
    <property type="component" value="Unplaced"/>
</dbReference>
<reference evidence="18" key="1">
    <citation type="submission" date="2025-08" db="UniProtKB">
        <authorList>
            <consortium name="RefSeq"/>
        </authorList>
    </citation>
    <scope>IDENTIFICATION</scope>
    <source>
        <tissue evidence="18">Muscle</tissue>
    </source>
</reference>
<organism evidence="17 18">
    <name type="scientific">Bombus vosnesenskii</name>
    <dbReference type="NCBI Taxonomy" id="207650"/>
    <lineage>
        <taxon>Eukaryota</taxon>
        <taxon>Metazoa</taxon>
        <taxon>Ecdysozoa</taxon>
        <taxon>Arthropoda</taxon>
        <taxon>Hexapoda</taxon>
        <taxon>Insecta</taxon>
        <taxon>Pterygota</taxon>
        <taxon>Neoptera</taxon>
        <taxon>Endopterygota</taxon>
        <taxon>Hymenoptera</taxon>
        <taxon>Apocrita</taxon>
        <taxon>Aculeata</taxon>
        <taxon>Apoidea</taxon>
        <taxon>Anthophila</taxon>
        <taxon>Apidae</taxon>
        <taxon>Bombus</taxon>
        <taxon>Pyrobombus</taxon>
    </lineage>
</organism>
<dbReference type="GO" id="GO:0005739">
    <property type="term" value="C:mitochondrion"/>
    <property type="evidence" value="ECO:0007669"/>
    <property type="project" value="TreeGrafter"/>
</dbReference>
<keyword evidence="6 14" id="KW-0808">Transferase</keyword>
<evidence type="ECO:0000256" key="2">
    <source>
        <dbReference type="ARBA" id="ARBA00005190"/>
    </source>
</evidence>
<keyword evidence="10" id="KW-0067">ATP-binding</keyword>
<keyword evidence="17" id="KW-1185">Reference proteome</keyword>
<dbReference type="Gene3D" id="3.30.420.40">
    <property type="match status" value="2"/>
</dbReference>
<dbReference type="SUPFAM" id="SSF53067">
    <property type="entry name" value="Actin-like ATPase domain"/>
    <property type="match status" value="2"/>
</dbReference>
<dbReference type="InterPro" id="IPR018485">
    <property type="entry name" value="FGGY_C"/>
</dbReference>
<feature type="domain" description="Carbohydrate kinase FGGY C-terminal" evidence="16">
    <location>
        <begin position="272"/>
        <end position="459"/>
    </location>
</feature>
<proteinExistence type="inferred from homology"/>
<dbReference type="GO" id="GO:0006641">
    <property type="term" value="P:triglyceride metabolic process"/>
    <property type="evidence" value="ECO:0007669"/>
    <property type="project" value="TreeGrafter"/>
</dbReference>
<dbReference type="InterPro" id="IPR018484">
    <property type="entry name" value="FGGY_N"/>
</dbReference>
<comment type="function">
    <text evidence="12">Skin-specific kinase that plays a key role in glycerol metabolism, catalyzing its phosphorylation to produce sn-glycerol 3-phosphate. Involved in skin-specific regulation of sterol regulatory element-binding protein (SREBP) processing and lipid biosynthesis.</text>
</comment>
<sequence>MKYIGALDVGTTTVRFHIIDEEANTIASSAEKVQLLYPKPGFVEIDPDKLWTIIVDVIKNTLKEAKVDPESIVGIGISTQRGSFTTWNSKDGKHYHNFITWKDLRADSIVKQWNSSLTIRGLRIGSYILHKILGEERFLLMSVFKFLNTQITLRLLWALQNVPGLQEAANDGNALFGSIDCWLLYKLTGKHVTDVSSAAATGLFDPFLMTWSDLMMRLLGIPCNMFPEVVDTSRNFGVIPKDIFGVEIPIFCSMADQSASLFGTGCMQPGDLKITLGTGTFMNVNSGRKLHASVAGLYPVVGWQIGDELVYMIEGAWNDTGTIVEWAKNIGIIDDLAETAKIANSVNDSDGVYFIPAFSGLHIPINDYTAAAGFIGIKPTTNKSHIIRSLLESIVFGIMQLFYVLGEETNFTHQKIRIDGGVSANDFVLQLLADLTGLDVERGTTTEMSILGVAFLAGLQCGVWKNREDVEKLRKTARIFHPNKENMIRYQPIIAQWKQALERFGRWYSRDS</sequence>
<dbReference type="Pfam" id="PF02782">
    <property type="entry name" value="FGGY_C"/>
    <property type="match status" value="1"/>
</dbReference>
<evidence type="ECO:0000313" key="17">
    <source>
        <dbReference type="Proteomes" id="UP000504631"/>
    </source>
</evidence>
<evidence type="ECO:0000256" key="1">
    <source>
        <dbReference type="ARBA" id="ARBA00004496"/>
    </source>
</evidence>
<evidence type="ECO:0000256" key="12">
    <source>
        <dbReference type="ARBA" id="ARBA00045165"/>
    </source>
</evidence>
<name>A0A6J3KCL9_9HYME</name>
<evidence type="ECO:0000259" key="15">
    <source>
        <dbReference type="Pfam" id="PF00370"/>
    </source>
</evidence>
<dbReference type="AlphaFoldDB" id="A0A6J3KCL9"/>
<dbReference type="GO" id="GO:0046167">
    <property type="term" value="P:glycerol-3-phosphate biosynthetic process"/>
    <property type="evidence" value="ECO:0007669"/>
    <property type="project" value="TreeGrafter"/>
</dbReference>
<dbReference type="PROSITE" id="PS00445">
    <property type="entry name" value="FGGY_KINASES_2"/>
    <property type="match status" value="1"/>
</dbReference>
<dbReference type="RefSeq" id="XP_033350832.1">
    <property type="nucleotide sequence ID" value="XM_033494941.1"/>
</dbReference>
<dbReference type="InterPro" id="IPR000577">
    <property type="entry name" value="Carb_kinase_FGGY"/>
</dbReference>
<evidence type="ECO:0000256" key="13">
    <source>
        <dbReference type="ARBA" id="ARBA00047192"/>
    </source>
</evidence>
<dbReference type="GO" id="GO:0004370">
    <property type="term" value="F:glycerol kinase activity"/>
    <property type="evidence" value="ECO:0007669"/>
    <property type="project" value="UniProtKB-EC"/>
</dbReference>
<dbReference type="FunFam" id="3.30.420.40:FF:000102">
    <property type="entry name" value="Putative glycerol kinase 5"/>
    <property type="match status" value="1"/>
</dbReference>
<dbReference type="InterPro" id="IPR043129">
    <property type="entry name" value="ATPase_NBD"/>
</dbReference>
<dbReference type="PANTHER" id="PTHR10196:SF68">
    <property type="entry name" value="GLYCEROL KINASE 5-RELATED"/>
    <property type="match status" value="1"/>
</dbReference>
<evidence type="ECO:0000313" key="18">
    <source>
        <dbReference type="RefSeq" id="XP_033350832.1"/>
    </source>
</evidence>
<dbReference type="GO" id="GO:0019563">
    <property type="term" value="P:glycerol catabolic process"/>
    <property type="evidence" value="ECO:0007669"/>
    <property type="project" value="UniProtKB-UniPathway"/>
</dbReference>
<evidence type="ECO:0000256" key="10">
    <source>
        <dbReference type="ARBA" id="ARBA00022840"/>
    </source>
</evidence>
<dbReference type="Pfam" id="PF00370">
    <property type="entry name" value="FGGY_N"/>
    <property type="match status" value="1"/>
</dbReference>
<evidence type="ECO:0000256" key="14">
    <source>
        <dbReference type="RuleBase" id="RU003733"/>
    </source>
</evidence>
<dbReference type="UniPathway" id="UPA00618">
    <property type="reaction ID" value="UER00672"/>
</dbReference>
<dbReference type="GO" id="GO:0005524">
    <property type="term" value="F:ATP binding"/>
    <property type="evidence" value="ECO:0007669"/>
    <property type="project" value="UniProtKB-KW"/>
</dbReference>
<dbReference type="CDD" id="cd07793">
    <property type="entry name" value="ASKHA_NBD_FGGY_GK5-like"/>
    <property type="match status" value="1"/>
</dbReference>
<evidence type="ECO:0000256" key="11">
    <source>
        <dbReference type="ARBA" id="ARBA00033026"/>
    </source>
</evidence>
<dbReference type="PIRSF" id="PIRSF000538">
    <property type="entry name" value="GlpK"/>
    <property type="match status" value="1"/>
</dbReference>
<dbReference type="KEGG" id="bvk:117234074"/>
<keyword evidence="7" id="KW-0547">Nucleotide-binding</keyword>
<keyword evidence="8 14" id="KW-0418">Kinase</keyword>
<dbReference type="InterPro" id="IPR018483">
    <property type="entry name" value="Carb_kinase_FGGY_CS"/>
</dbReference>
<evidence type="ECO:0000256" key="4">
    <source>
        <dbReference type="ARBA" id="ARBA00012099"/>
    </source>
</evidence>
<feature type="domain" description="Carbohydrate kinase FGGY N-terminal" evidence="15">
    <location>
        <begin position="3"/>
        <end position="263"/>
    </location>
</feature>
<comment type="similarity">
    <text evidence="3 14">Belongs to the FGGY kinase family.</text>
</comment>
<dbReference type="InterPro" id="IPR037444">
    <property type="entry name" value="GK5"/>
</dbReference>
<comment type="pathway">
    <text evidence="2">Polyol metabolism; glycerol degradation via glycerol kinase pathway; sn-glycerol 3-phosphate from glycerol: step 1/1.</text>
</comment>
<evidence type="ECO:0000256" key="8">
    <source>
        <dbReference type="ARBA" id="ARBA00022777"/>
    </source>
</evidence>
<evidence type="ECO:0000256" key="9">
    <source>
        <dbReference type="ARBA" id="ARBA00022798"/>
    </source>
</evidence>
<evidence type="ECO:0000256" key="6">
    <source>
        <dbReference type="ARBA" id="ARBA00022679"/>
    </source>
</evidence>
<protein>
    <recommendedName>
        <fullName evidence="13">Glycerol kinase 5</fullName>
        <ecNumber evidence="4">2.7.1.30</ecNumber>
    </recommendedName>
    <alternativeName>
        <fullName evidence="11">ATP:glycerol 3-phosphotransferase 5</fullName>
    </alternativeName>
</protein>
<dbReference type="PANTHER" id="PTHR10196">
    <property type="entry name" value="SUGAR KINASE"/>
    <property type="match status" value="1"/>
</dbReference>
<keyword evidence="5" id="KW-0963">Cytoplasm</keyword>
<gene>
    <name evidence="18" type="primary">LOC117234074</name>
</gene>
<dbReference type="EC" id="2.7.1.30" evidence="4"/>
<evidence type="ECO:0000256" key="5">
    <source>
        <dbReference type="ARBA" id="ARBA00022490"/>
    </source>
</evidence>
<comment type="subcellular location">
    <subcellularLocation>
        <location evidence="1">Cytoplasm</location>
    </subcellularLocation>
</comment>